<evidence type="ECO:0000256" key="3">
    <source>
        <dbReference type="ARBA" id="ARBA00022729"/>
    </source>
</evidence>
<accession>A0A9P8P2I2</accession>
<dbReference type="PANTHER" id="PTHR12640">
    <property type="entry name" value="RIBOPHORIN II"/>
    <property type="match status" value="1"/>
</dbReference>
<dbReference type="InterPro" id="IPR056790">
    <property type="entry name" value="Ribophorin_II_C"/>
</dbReference>
<keyword evidence="4" id="KW-0256">Endoplasmic reticulum</keyword>
<feature type="domain" description="Ribophorin II C-terminal" evidence="9">
    <location>
        <begin position="157"/>
        <end position="250"/>
    </location>
</feature>
<evidence type="ECO:0000313" key="11">
    <source>
        <dbReference type="Proteomes" id="UP000769157"/>
    </source>
</evidence>
<feature type="chain" id="PRO_5040365661" description="Ribophorin II C-terminal domain-containing protein" evidence="8">
    <location>
        <begin position="16"/>
        <end position="258"/>
    </location>
</feature>
<dbReference type="InterPro" id="IPR008814">
    <property type="entry name" value="Swp1"/>
</dbReference>
<sequence>MLSFAFLLLCVPAWTLELVNVALTVDGIAGLPDAGAIALDAESKRIELEFDMTVGGNPVSSPPQQVSVVLTGDGVDSYHYPTVKGAEAKLTVPVAKLSPFIKQSPEIVVSVLTGDPDTEKNYFEPVGKLQAGLSARSRPARFGAKEEIVHQFGGLPKHVNPVISIIFIGGVVALTVGLFAGWTGVKAVNFDNLGKLPAGFTVQFLATLALIELIFVDYFLEASIFTTIFRTFVVGVVSVYLGSKVLRALHGLREAGKR</sequence>
<feature type="transmembrane region" description="Helical" evidence="7">
    <location>
        <begin position="162"/>
        <end position="184"/>
    </location>
</feature>
<evidence type="ECO:0000256" key="6">
    <source>
        <dbReference type="ARBA" id="ARBA00023136"/>
    </source>
</evidence>
<evidence type="ECO:0000256" key="7">
    <source>
        <dbReference type="SAM" id="Phobius"/>
    </source>
</evidence>
<evidence type="ECO:0000256" key="5">
    <source>
        <dbReference type="ARBA" id="ARBA00022989"/>
    </source>
</evidence>
<feature type="transmembrane region" description="Helical" evidence="7">
    <location>
        <begin position="222"/>
        <end position="243"/>
    </location>
</feature>
<dbReference type="RefSeq" id="XP_046060287.1">
    <property type="nucleotide sequence ID" value="XM_046205830.1"/>
</dbReference>
<comment type="caution">
    <text evidence="10">The sequence shown here is derived from an EMBL/GenBank/DDBJ whole genome shotgun (WGS) entry which is preliminary data.</text>
</comment>
<evidence type="ECO:0000259" key="9">
    <source>
        <dbReference type="Pfam" id="PF25147"/>
    </source>
</evidence>
<evidence type="ECO:0000256" key="4">
    <source>
        <dbReference type="ARBA" id="ARBA00022824"/>
    </source>
</evidence>
<reference evidence="10" key="1">
    <citation type="journal article" date="2021" name="Open Biol.">
        <title>Shared evolutionary footprints suggest mitochondrial oxidative damage underlies multiple complex I losses in fungi.</title>
        <authorList>
            <person name="Schikora-Tamarit M.A."/>
            <person name="Marcet-Houben M."/>
            <person name="Nosek J."/>
            <person name="Gabaldon T."/>
        </authorList>
    </citation>
    <scope>NUCLEOTIDE SEQUENCE</scope>
    <source>
        <strain evidence="10">CBS6075</strain>
    </source>
</reference>
<feature type="signal peptide" evidence="8">
    <location>
        <begin position="1"/>
        <end position="15"/>
    </location>
</feature>
<dbReference type="Proteomes" id="UP000769157">
    <property type="component" value="Unassembled WGS sequence"/>
</dbReference>
<protein>
    <recommendedName>
        <fullName evidence="9">Ribophorin II C-terminal domain-containing protein</fullName>
    </recommendedName>
</protein>
<dbReference type="OrthoDB" id="432292at2759"/>
<organism evidence="10 11">
    <name type="scientific">Ogataea philodendri</name>
    <dbReference type="NCBI Taxonomy" id="1378263"/>
    <lineage>
        <taxon>Eukaryota</taxon>
        <taxon>Fungi</taxon>
        <taxon>Dikarya</taxon>
        <taxon>Ascomycota</taxon>
        <taxon>Saccharomycotina</taxon>
        <taxon>Pichiomycetes</taxon>
        <taxon>Pichiales</taxon>
        <taxon>Pichiaceae</taxon>
        <taxon>Ogataea</taxon>
    </lineage>
</organism>
<dbReference type="PANTHER" id="PTHR12640:SF0">
    <property type="entry name" value="DOLICHYL-DIPHOSPHOOLIGOSACCHARIDE--PROTEIN GLYCOSYLTRANSFERASE SUBUNIT 2"/>
    <property type="match status" value="1"/>
</dbReference>
<dbReference type="EMBL" id="JAEUBE010000352">
    <property type="protein sequence ID" value="KAH3664007.1"/>
    <property type="molecule type" value="Genomic_DNA"/>
</dbReference>
<keyword evidence="6 7" id="KW-0472">Membrane</keyword>
<reference evidence="10" key="2">
    <citation type="submission" date="2021-01" db="EMBL/GenBank/DDBJ databases">
        <authorList>
            <person name="Schikora-Tamarit M.A."/>
        </authorList>
    </citation>
    <scope>NUCLEOTIDE SEQUENCE</scope>
    <source>
        <strain evidence="10">CBS6075</strain>
    </source>
</reference>
<proteinExistence type="predicted"/>
<name>A0A9P8P2I2_9ASCO</name>
<evidence type="ECO:0000256" key="8">
    <source>
        <dbReference type="SAM" id="SignalP"/>
    </source>
</evidence>
<evidence type="ECO:0000313" key="10">
    <source>
        <dbReference type="EMBL" id="KAH3664007.1"/>
    </source>
</evidence>
<comment type="subcellular location">
    <subcellularLocation>
        <location evidence="1">Endoplasmic reticulum membrane</location>
        <topology evidence="1">Multi-pass membrane protein</topology>
    </subcellularLocation>
</comment>
<dbReference type="AlphaFoldDB" id="A0A9P8P2I2"/>
<dbReference type="GO" id="GO:0008250">
    <property type="term" value="C:oligosaccharyltransferase complex"/>
    <property type="evidence" value="ECO:0007669"/>
    <property type="project" value="InterPro"/>
</dbReference>
<evidence type="ECO:0000256" key="1">
    <source>
        <dbReference type="ARBA" id="ARBA00004477"/>
    </source>
</evidence>
<keyword evidence="2 7" id="KW-0812">Transmembrane</keyword>
<keyword evidence="3 8" id="KW-0732">Signal</keyword>
<keyword evidence="5 7" id="KW-1133">Transmembrane helix</keyword>
<keyword evidence="11" id="KW-1185">Reference proteome</keyword>
<evidence type="ECO:0000256" key="2">
    <source>
        <dbReference type="ARBA" id="ARBA00022692"/>
    </source>
</evidence>
<dbReference type="Pfam" id="PF25147">
    <property type="entry name" value="Ribophorin_II_C"/>
    <property type="match status" value="1"/>
</dbReference>
<feature type="transmembrane region" description="Helical" evidence="7">
    <location>
        <begin position="196"/>
        <end position="216"/>
    </location>
</feature>
<dbReference type="GO" id="GO:0006487">
    <property type="term" value="P:protein N-linked glycosylation"/>
    <property type="evidence" value="ECO:0007669"/>
    <property type="project" value="TreeGrafter"/>
</dbReference>
<dbReference type="GeneID" id="70236686"/>
<gene>
    <name evidence="10" type="ORF">OGAPHI_004721</name>
</gene>